<gene>
    <name evidence="1" type="ORF">HEP81_04661</name>
</gene>
<dbReference type="AlphaFoldDB" id="A0A7H1Q3Q3"/>
<proteinExistence type="predicted"/>
<dbReference type="KEGG" id="sgf:HEP81_04661"/>
<name>A0A7H1Q3Q3_9ACTN</name>
<dbReference type="Proteomes" id="UP000516422">
    <property type="component" value="Chromosome"/>
</dbReference>
<protein>
    <submittedName>
        <fullName evidence="1">Uncharacterized protein</fullName>
    </submittedName>
</protein>
<evidence type="ECO:0000313" key="2">
    <source>
        <dbReference type="Proteomes" id="UP000516422"/>
    </source>
</evidence>
<sequence>MADPQYQAPLGHSVASHRVHGWCSHCPGRYPVEEMAAWRHHENDRYEVSKHVVTPAPETDVTVAHEQLCPECGREALMVVTAQVRDDDGPKPAGGWAVCLHCDALPHPCWEHAGLIAAVARLRALHTDDFGGCAHCTREDFVPYPCPTITALDEFKESDRG</sequence>
<evidence type="ECO:0000313" key="1">
    <source>
        <dbReference type="EMBL" id="QNT94933.1"/>
    </source>
</evidence>
<reference evidence="1 2" key="1">
    <citation type="submission" date="2020-04" db="EMBL/GenBank/DDBJ databases">
        <title>Characterization and engineering of Streptomyces griseofuscus DSM40191 as a potential heterologous host for expression of BGCs.</title>
        <authorList>
            <person name="Gren T."/>
            <person name="Whitford C.M."/>
            <person name="Mohite O.S."/>
            <person name="Joergensen T.S."/>
            <person name="Nielsen J.B."/>
            <person name="Lee S.Y."/>
            <person name="Weber T."/>
        </authorList>
    </citation>
    <scope>NUCLEOTIDE SEQUENCE [LARGE SCALE GENOMIC DNA]</scope>
    <source>
        <strain evidence="1 2">DSM 40191</strain>
    </source>
</reference>
<dbReference type="GeneID" id="91464211"/>
<accession>A0A7H1Q3Q3</accession>
<organism evidence="1 2">
    <name type="scientific">Streptomyces griseofuscus</name>
    <dbReference type="NCBI Taxonomy" id="146922"/>
    <lineage>
        <taxon>Bacteria</taxon>
        <taxon>Bacillati</taxon>
        <taxon>Actinomycetota</taxon>
        <taxon>Actinomycetes</taxon>
        <taxon>Kitasatosporales</taxon>
        <taxon>Streptomycetaceae</taxon>
        <taxon>Streptomyces</taxon>
    </lineage>
</organism>
<dbReference type="EMBL" id="CP051006">
    <property type="protein sequence ID" value="QNT94933.1"/>
    <property type="molecule type" value="Genomic_DNA"/>
</dbReference>
<dbReference type="RefSeq" id="WP_037653618.1">
    <property type="nucleotide sequence ID" value="NZ_CP051006.1"/>
</dbReference>